<gene>
    <name evidence="2" type="ORF">H5P30_20485</name>
</gene>
<dbReference type="PANTHER" id="PTHR34300">
    <property type="entry name" value="QUEUOSINE PRECURSOR TRANSPORTER-RELATED"/>
    <property type="match status" value="1"/>
</dbReference>
<dbReference type="InterPro" id="IPR003744">
    <property type="entry name" value="YhhQ"/>
</dbReference>
<dbReference type="AlphaFoldDB" id="A0A7X1B451"/>
<keyword evidence="1" id="KW-1133">Transmembrane helix</keyword>
<dbReference type="HAMAP" id="MF_02088">
    <property type="entry name" value="Q_prec_transport"/>
    <property type="match status" value="1"/>
</dbReference>
<accession>A0A7X1B451</accession>
<dbReference type="Proteomes" id="UP000525652">
    <property type="component" value="Unassembled WGS sequence"/>
</dbReference>
<comment type="similarity">
    <text evidence="1">Belongs to the vitamin uptake transporter (VUT/ECF) (TC 2.A.88) family. Q precursor transporter subfamily.</text>
</comment>
<feature type="transmembrane region" description="Helical" evidence="1">
    <location>
        <begin position="180"/>
        <end position="206"/>
    </location>
</feature>
<dbReference type="GO" id="GO:0005886">
    <property type="term" value="C:plasma membrane"/>
    <property type="evidence" value="ECO:0007669"/>
    <property type="project" value="UniProtKB-SubCell"/>
</dbReference>
<feature type="transmembrane region" description="Helical" evidence="1">
    <location>
        <begin position="38"/>
        <end position="56"/>
    </location>
</feature>
<comment type="function">
    <text evidence="1">Involved in the import of queuosine (Q) precursors, required for Q precursor salvage.</text>
</comment>
<keyword evidence="1" id="KW-0812">Transmembrane</keyword>
<feature type="transmembrane region" description="Helical" evidence="1">
    <location>
        <begin position="68"/>
        <end position="86"/>
    </location>
</feature>
<dbReference type="Pfam" id="PF02592">
    <property type="entry name" value="Vut_1"/>
    <property type="match status" value="1"/>
</dbReference>
<feature type="transmembrane region" description="Helical" evidence="1">
    <location>
        <begin position="141"/>
        <end position="159"/>
    </location>
</feature>
<keyword evidence="1" id="KW-0813">Transport</keyword>
<protein>
    <recommendedName>
        <fullName evidence="1">Probable queuosine precursor transporter</fullName>
        <shortName evidence="1">Q precursor transporter</shortName>
    </recommendedName>
</protein>
<dbReference type="GO" id="GO:0022857">
    <property type="term" value="F:transmembrane transporter activity"/>
    <property type="evidence" value="ECO:0007669"/>
    <property type="project" value="UniProtKB-UniRule"/>
</dbReference>
<feature type="transmembrane region" description="Helical" evidence="1">
    <location>
        <begin position="218"/>
        <end position="243"/>
    </location>
</feature>
<keyword evidence="3" id="KW-1185">Reference proteome</keyword>
<keyword evidence="1" id="KW-1003">Cell membrane</keyword>
<reference evidence="2 3" key="1">
    <citation type="submission" date="2020-07" db="EMBL/GenBank/DDBJ databases">
        <authorList>
            <person name="Feng X."/>
        </authorList>
    </citation>
    <scope>NUCLEOTIDE SEQUENCE [LARGE SCALE GENOMIC DNA]</scope>
    <source>
        <strain evidence="2 3">JCM14086</strain>
    </source>
</reference>
<feature type="transmembrane region" description="Helical" evidence="1">
    <location>
        <begin position="15"/>
        <end position="31"/>
    </location>
</feature>
<dbReference type="NCBIfam" id="TIGR00697">
    <property type="entry name" value="queuosine precursor transporter"/>
    <property type="match status" value="1"/>
</dbReference>
<keyword evidence="1" id="KW-0472">Membrane</keyword>
<evidence type="ECO:0000313" key="2">
    <source>
        <dbReference type="EMBL" id="MBC2604168.1"/>
    </source>
</evidence>
<dbReference type="EMBL" id="JACHVA010000139">
    <property type="protein sequence ID" value="MBC2604168.1"/>
    <property type="molecule type" value="Genomic_DNA"/>
</dbReference>
<dbReference type="RefSeq" id="WP_185694780.1">
    <property type="nucleotide sequence ID" value="NZ_JACHVA010000139.1"/>
</dbReference>
<organism evidence="2 3">
    <name type="scientific">Puniceicoccus vermicola</name>
    <dbReference type="NCBI Taxonomy" id="388746"/>
    <lineage>
        <taxon>Bacteria</taxon>
        <taxon>Pseudomonadati</taxon>
        <taxon>Verrucomicrobiota</taxon>
        <taxon>Opitutia</taxon>
        <taxon>Puniceicoccales</taxon>
        <taxon>Puniceicoccaceae</taxon>
        <taxon>Puniceicoccus</taxon>
    </lineage>
</organism>
<evidence type="ECO:0000313" key="3">
    <source>
        <dbReference type="Proteomes" id="UP000525652"/>
    </source>
</evidence>
<proteinExistence type="inferred from homology"/>
<comment type="caution">
    <text evidence="2">The sequence shown here is derived from an EMBL/GenBank/DDBJ whole genome shotgun (WGS) entry which is preliminary data.</text>
</comment>
<comment type="subcellular location">
    <subcellularLocation>
        <location evidence="1">Cell membrane</location>
        <topology evidence="1">Multi-pass membrane protein</topology>
    </subcellularLocation>
</comment>
<evidence type="ECO:0000256" key="1">
    <source>
        <dbReference type="HAMAP-Rule" id="MF_02088"/>
    </source>
</evidence>
<sequence length="254" mass="27809">MRELLDSLQALPPEIIWVCLLLTAFAVILVLHRWMGPAGLYVYMAVAIIGGNLHVLKLTQFSVFPDPVALGTILFSTTFLCTDILTEYHGAPAARRGVILGFAGLVLFDLFLFAALAFRPLDPSDGALGASAAQMQENLEAIFLPAPGILIASLAAYLISQFNDIWVFSRLRAVTHGKYLWLRNNLSTWISALVDSVVFSVLAFVVFSPDPVGWKPLIFTYILGTYGLRVAVAILDSPIVYWAKPPKSETLSQP</sequence>
<feature type="transmembrane region" description="Helical" evidence="1">
    <location>
        <begin position="98"/>
        <end position="121"/>
    </location>
</feature>
<dbReference type="PANTHER" id="PTHR34300:SF2">
    <property type="entry name" value="QUEUOSINE PRECURSOR TRANSPORTER-RELATED"/>
    <property type="match status" value="1"/>
</dbReference>
<name>A0A7X1B451_9BACT</name>